<dbReference type="PANTHER" id="PTHR12967:SF0">
    <property type="entry name" value="PROTEIN SHQ1 HOMOLOG"/>
    <property type="match status" value="1"/>
</dbReference>
<protein>
    <recommendedName>
        <fullName evidence="2">Protein SHQ1 homolog</fullName>
    </recommendedName>
</protein>
<dbReference type="PANTHER" id="PTHR12967">
    <property type="entry name" value="PROTEIN SHQ1 HOMOLOG"/>
    <property type="match status" value="1"/>
</dbReference>
<dbReference type="PROSITE" id="PS00889">
    <property type="entry name" value="CNMP_BINDING_2"/>
    <property type="match status" value="1"/>
</dbReference>
<dbReference type="Pfam" id="PF04925">
    <property type="entry name" value="SHQ1"/>
    <property type="match status" value="1"/>
</dbReference>
<evidence type="ECO:0000256" key="2">
    <source>
        <dbReference type="ARBA" id="ARBA00013750"/>
    </source>
</evidence>
<dbReference type="GO" id="GO:0005654">
    <property type="term" value="C:nucleoplasm"/>
    <property type="evidence" value="ECO:0007669"/>
    <property type="project" value="TreeGrafter"/>
</dbReference>
<comment type="caution">
    <text evidence="5">The sequence shown here is derived from an EMBL/GenBank/DDBJ whole genome shotgun (WGS) entry which is preliminary data.</text>
</comment>
<dbReference type="Gene3D" id="1.20.5.300">
    <property type="match status" value="1"/>
</dbReference>
<organism evidence="5 6">
    <name type="scientific">Schistosoma bovis</name>
    <name type="common">Blood fluke</name>
    <dbReference type="NCBI Taxonomy" id="6184"/>
    <lineage>
        <taxon>Eukaryota</taxon>
        <taxon>Metazoa</taxon>
        <taxon>Spiralia</taxon>
        <taxon>Lophotrochozoa</taxon>
        <taxon>Platyhelminthes</taxon>
        <taxon>Trematoda</taxon>
        <taxon>Digenea</taxon>
        <taxon>Strigeidida</taxon>
        <taxon>Schistosomatoidea</taxon>
        <taxon>Schistosomatidae</taxon>
        <taxon>Schistosoma</taxon>
    </lineage>
</organism>
<dbReference type="InterPro" id="IPR008978">
    <property type="entry name" value="HSP20-like_chaperone"/>
</dbReference>
<dbReference type="GO" id="GO:0000493">
    <property type="term" value="P:box H/ACA snoRNP assembly"/>
    <property type="evidence" value="ECO:0007669"/>
    <property type="project" value="InterPro"/>
</dbReference>
<comment type="similarity">
    <text evidence="1">Belongs to the SHQ1 family.</text>
</comment>
<dbReference type="AlphaFoldDB" id="A0A430QRM1"/>
<dbReference type="Pfam" id="PF00027">
    <property type="entry name" value="cNMP_binding"/>
    <property type="match status" value="1"/>
</dbReference>
<feature type="domain" description="Cyclic nucleotide-binding" evidence="3">
    <location>
        <begin position="1"/>
        <end position="66"/>
    </location>
</feature>
<evidence type="ECO:0000313" key="5">
    <source>
        <dbReference type="EMBL" id="RTG90345.1"/>
    </source>
</evidence>
<dbReference type="InterPro" id="IPR014710">
    <property type="entry name" value="RmlC-like_jellyroll"/>
</dbReference>
<dbReference type="EMBL" id="QMKO01001448">
    <property type="protein sequence ID" value="RTG90345.1"/>
    <property type="molecule type" value="Genomic_DNA"/>
</dbReference>
<dbReference type="GO" id="GO:0051082">
    <property type="term" value="F:unfolded protein binding"/>
    <property type="evidence" value="ECO:0007669"/>
    <property type="project" value="TreeGrafter"/>
</dbReference>
<gene>
    <name evidence="5" type="ORF">DC041_0005176</name>
</gene>
<dbReference type="Gene3D" id="2.60.40.790">
    <property type="match status" value="1"/>
</dbReference>
<dbReference type="Pfam" id="PF21413">
    <property type="entry name" value="SHQ1-like_CS"/>
    <property type="match status" value="1"/>
</dbReference>
<dbReference type="InterPro" id="IPR048696">
    <property type="entry name" value="SHQ1-like_CS"/>
</dbReference>
<feature type="domain" description="CS" evidence="4">
    <location>
        <begin position="235"/>
        <end position="321"/>
    </location>
</feature>
<dbReference type="InterPro" id="IPR032406">
    <property type="entry name" value="CLZ_dom"/>
</dbReference>
<proteinExistence type="inferred from homology"/>
<dbReference type="CDD" id="cd00038">
    <property type="entry name" value="CAP_ED"/>
    <property type="match status" value="1"/>
</dbReference>
<evidence type="ECO:0000256" key="1">
    <source>
        <dbReference type="ARBA" id="ARBA00005607"/>
    </source>
</evidence>
<dbReference type="Pfam" id="PF16526">
    <property type="entry name" value="CLZ"/>
    <property type="match status" value="1"/>
</dbReference>
<dbReference type="Proteomes" id="UP000290809">
    <property type="component" value="Unassembled WGS sequence"/>
</dbReference>
<dbReference type="Gene3D" id="2.60.120.10">
    <property type="entry name" value="Jelly Rolls"/>
    <property type="match status" value="1"/>
</dbReference>
<dbReference type="InterPro" id="IPR018490">
    <property type="entry name" value="cNMP-bd_dom_sf"/>
</dbReference>
<dbReference type="InterPro" id="IPR018488">
    <property type="entry name" value="cNMP-bd_CS"/>
</dbReference>
<dbReference type="InterPro" id="IPR007009">
    <property type="entry name" value="Shq1_C"/>
</dbReference>
<evidence type="ECO:0000313" key="6">
    <source>
        <dbReference type="Proteomes" id="UP000290809"/>
    </source>
</evidence>
<dbReference type="InterPro" id="IPR007052">
    <property type="entry name" value="CS_dom"/>
</dbReference>
<name>A0A430QRM1_SCHBO</name>
<evidence type="ECO:0000259" key="4">
    <source>
        <dbReference type="PROSITE" id="PS51203"/>
    </source>
</evidence>
<dbReference type="GO" id="GO:0005737">
    <property type="term" value="C:cytoplasm"/>
    <property type="evidence" value="ECO:0007669"/>
    <property type="project" value="TreeGrafter"/>
</dbReference>
<dbReference type="SUPFAM" id="SSF51206">
    <property type="entry name" value="cAMP-binding domain-like"/>
    <property type="match status" value="1"/>
</dbReference>
<dbReference type="PROSITE" id="PS50042">
    <property type="entry name" value="CNMP_BINDING_3"/>
    <property type="match status" value="1"/>
</dbReference>
<evidence type="ECO:0000259" key="3">
    <source>
        <dbReference type="PROSITE" id="PS50042"/>
    </source>
</evidence>
<keyword evidence="6" id="KW-1185">Reference proteome</keyword>
<dbReference type="PROSITE" id="PS51203">
    <property type="entry name" value="CS"/>
    <property type="match status" value="1"/>
</dbReference>
<accession>A0A430QRM1</accession>
<dbReference type="InterPro" id="IPR000595">
    <property type="entry name" value="cNMP-bd_dom"/>
</dbReference>
<sequence>MYIVKRGKLSVVSEDGKTVFVTLGEGSVFGEISILNIAGNKTGNRRSANVRSVGYSDLFCLSKDDLWDALTEYPETKTILMQRGQDILRKDNLLDEDVLRKAQEQQESIEQCVQRIDGTVNQLTTRLARLIGEFGASQAKLKRRLARLEQEYDMNSSFLVQDINNNNIPKYRKYSEQLTNDRQLQSNTQLEYNRKSIQTIKQGSKLKINQKQHNISNTKFLNRLHINCICVLNMVLTPIFRLEQDEKKLKVIIHAPLAKISEMEVCVEEQTFYFDSSPYYLKFDIPGSVLTDEDTFDYELIDGDIHVTLEKSKPGLFKDLDLITKLLITSSETKPSKCLIEELNDTVEQQKCWSLDWFSDSKSISSTPEDVVLSNPTYGFSGSKSGLFQVESDLTHAVDLPHPDSVDVFKRSELRKVDEEKKFLVDHYLADYFESDSWIHMKNIDLPWSINNNTNSLPEFSSDERHRLITLSTRRLPLQPDNALEEKMIYLGLLDLLFAYIYDYRVREGETMSESGWNIVKLAATLSWFEVYHSLPEVVVSFYRRALTYPLVRSWRFCTLIKRDASYLLQHTNSKADYNSYSFILNDEFSSQKIYHNYWLFIVAFH</sequence>
<dbReference type="InterPro" id="IPR039742">
    <property type="entry name" value="Shq1"/>
</dbReference>
<dbReference type="STRING" id="6184.A0A430QRM1"/>
<reference evidence="5 6" key="1">
    <citation type="journal article" date="2019" name="PLoS Pathog.">
        <title>Genome sequence of the bovine parasite Schistosoma bovis Tanzania.</title>
        <authorList>
            <person name="Oey H."/>
            <person name="Zakrzewski M."/>
            <person name="Gobert G."/>
            <person name="Gravermann K."/>
            <person name="Stoye J."/>
            <person name="Jones M."/>
            <person name="Mcmanus D."/>
            <person name="Krause L."/>
        </authorList>
    </citation>
    <scope>NUCLEOTIDE SEQUENCE [LARGE SCALE GENOMIC DNA]</scope>
    <source>
        <strain evidence="5 6">TAN1997</strain>
    </source>
</reference>